<dbReference type="EMBL" id="CP077084">
    <property type="protein sequence ID" value="QXH82233.1"/>
    <property type="molecule type" value="Genomic_DNA"/>
</dbReference>
<reference evidence="2" key="2">
    <citation type="submission" date="2021-06" db="EMBL/GenBank/DDBJ databases">
        <title>Updating the genus Pseudomonas: Description of 43 new species and partition of the Pseudomonas putida group.</title>
        <authorList>
            <person name="Girard L."/>
            <person name="Lood C."/>
            <person name="Vandamme P."/>
            <person name="Rokni-Zadeh H."/>
            <person name="van Noort V."/>
            <person name="Hofte M."/>
            <person name="Lavigne R."/>
            <person name="De Mot R."/>
        </authorList>
    </citation>
    <scope>NUCLEOTIDE SEQUENCE</scope>
    <source>
        <strain evidence="2">SWRI145</strain>
    </source>
</reference>
<gene>
    <name evidence="2" type="ORF">HU722_0019875</name>
    <name evidence="1" type="ORF">HU722_35405</name>
</gene>
<proteinExistence type="predicted"/>
<dbReference type="RefSeq" id="WP_139114575.1">
    <property type="nucleotide sequence ID" value="NZ_CP077084.1"/>
</dbReference>
<keyword evidence="3" id="KW-1185">Reference proteome</keyword>
<reference evidence="1" key="1">
    <citation type="journal article" date="2020" name="Microorganisms">
        <title>Reliable Identification of Environmental Pseudomonas Isolates Using the rpoD Gene.</title>
        <authorList>
            <consortium name="The Broad Institute Genome Sequencing Platform"/>
            <person name="Girard L."/>
            <person name="Lood C."/>
            <person name="Rokni-Zadeh H."/>
            <person name="van Noort V."/>
            <person name="Lavigne R."/>
            <person name="De Mot R."/>
        </authorList>
    </citation>
    <scope>NUCLEOTIDE SEQUENCE [LARGE SCALE GENOMIC DNA]</scope>
    <source>
        <strain evidence="1">SWRI145</strain>
    </source>
</reference>
<evidence type="ECO:0000313" key="1">
    <source>
        <dbReference type="EMBL" id="MBC3296828.1"/>
    </source>
</evidence>
<accession>A0A8H9YY63</accession>
<dbReference type="EMBL" id="JABWQF010000029">
    <property type="protein sequence ID" value="MBC3296828.1"/>
    <property type="molecule type" value="Genomic_DNA"/>
</dbReference>
<dbReference type="KEGG" id="ptrt:HU722_0019875"/>
<name>A0A8H9YY63_9PSED</name>
<evidence type="ECO:0000313" key="3">
    <source>
        <dbReference type="Proteomes" id="UP000615613"/>
    </source>
</evidence>
<protein>
    <submittedName>
        <fullName evidence="1">Uncharacterized protein</fullName>
    </submittedName>
</protein>
<dbReference type="Proteomes" id="UP000615613">
    <property type="component" value="Chromosome"/>
</dbReference>
<organism evidence="1">
    <name type="scientific">Pseudomonas tritici</name>
    <dbReference type="NCBI Taxonomy" id="2745518"/>
    <lineage>
        <taxon>Bacteria</taxon>
        <taxon>Pseudomonadati</taxon>
        <taxon>Pseudomonadota</taxon>
        <taxon>Gammaproteobacteria</taxon>
        <taxon>Pseudomonadales</taxon>
        <taxon>Pseudomonadaceae</taxon>
        <taxon>Pseudomonas</taxon>
    </lineage>
</organism>
<dbReference type="AlphaFoldDB" id="A0A8H9YY63"/>
<sequence length="451" mass="49267">MITVQPQASASYGRMTTSSSVSAAPLSTVPHANDKTAVASATIRDVTSSTVSILARQLSEAATRAETRAGQMSANPLHSIMGDNYLANKAQHDTETPSTENPELLARARQATGFVNGTDSNPFKELARNQLSLIAGDDDGSFTVNERRAAWEALVSTAPKVATQSAPASVNGRDLMISRLYNGNEPPVAKPPATIYNGTQNHADFLNRDDRALISDMYAYAKAEGADLYFVDRVAIELGTYRHYSDGLQLAGSNVRYNWDGFQVTFDYKPEDATSASGILEGSAINSTRLDQGFLRYILSPSQGTFSNIGGIPFLERMVKKFSSEGADQPPLGSEFATFKRAKREDHVVQTTDKNIRLPSFKALTETVNGVWHLTEHGKTDGYLMDKSTGRLYKPSDPLSDQVQQRSPLNIPAGEAPNNTLLDALADTREQPTTRWIWPGHLFKLMKNFKP</sequence>
<evidence type="ECO:0000313" key="2">
    <source>
        <dbReference type="EMBL" id="QXH82233.1"/>
    </source>
</evidence>